<keyword evidence="4" id="KW-0274">FAD</keyword>
<dbReference type="PANTHER" id="PTHR42913:SF3">
    <property type="entry name" value="64 KDA MITOCHONDRIAL NADH DEHYDROGENASE (EUROFUNG)"/>
    <property type="match status" value="1"/>
</dbReference>
<dbReference type="Proteomes" id="UP000282028">
    <property type="component" value="Unassembled WGS sequence"/>
</dbReference>
<protein>
    <submittedName>
        <fullName evidence="7">NAD(P)/FAD-dependent oxidoreductase</fullName>
    </submittedName>
</protein>
<reference evidence="7 8" key="1">
    <citation type="submission" date="2018-10" db="EMBL/GenBank/DDBJ databases">
        <title>Phylogenomics of Brevibacillus.</title>
        <authorList>
            <person name="Dunlap C."/>
        </authorList>
    </citation>
    <scope>NUCLEOTIDE SEQUENCE [LARGE SCALE GENOMIC DNA]</scope>
    <source>
        <strain evidence="7 8">JCM 12215</strain>
    </source>
</reference>
<dbReference type="GO" id="GO:0019646">
    <property type="term" value="P:aerobic electron transport chain"/>
    <property type="evidence" value="ECO:0007669"/>
    <property type="project" value="TreeGrafter"/>
</dbReference>
<keyword evidence="8" id="KW-1185">Reference proteome</keyword>
<comment type="caution">
    <text evidence="7">The sequence shown here is derived from an EMBL/GenBank/DDBJ whole genome shotgun (WGS) entry which is preliminary data.</text>
</comment>
<dbReference type="Pfam" id="PF07992">
    <property type="entry name" value="Pyr_redox_2"/>
    <property type="match status" value="1"/>
</dbReference>
<evidence type="ECO:0000259" key="6">
    <source>
        <dbReference type="Pfam" id="PF07992"/>
    </source>
</evidence>
<dbReference type="Gene3D" id="3.50.50.100">
    <property type="match status" value="1"/>
</dbReference>
<feature type="domain" description="FAD/NAD(P)-binding" evidence="6">
    <location>
        <begin position="3"/>
        <end position="288"/>
    </location>
</feature>
<dbReference type="PRINTS" id="PR00411">
    <property type="entry name" value="PNDRDTASEI"/>
</dbReference>
<dbReference type="InterPro" id="IPR023753">
    <property type="entry name" value="FAD/NAD-binding_dom"/>
</dbReference>
<dbReference type="InterPro" id="IPR036188">
    <property type="entry name" value="FAD/NAD-bd_sf"/>
</dbReference>
<dbReference type="InterPro" id="IPR051169">
    <property type="entry name" value="NADH-Q_oxidoreductase"/>
</dbReference>
<keyword evidence="5" id="KW-0560">Oxidoreductase</keyword>
<dbReference type="EMBL" id="RHHR01000014">
    <property type="protein sequence ID" value="RNB74644.1"/>
    <property type="molecule type" value="Genomic_DNA"/>
</dbReference>
<dbReference type="OrthoDB" id="9784880at2"/>
<keyword evidence="3" id="KW-0285">Flavoprotein</keyword>
<evidence type="ECO:0000256" key="2">
    <source>
        <dbReference type="ARBA" id="ARBA00005272"/>
    </source>
</evidence>
<dbReference type="RefSeq" id="WP_122908929.1">
    <property type="nucleotide sequence ID" value="NZ_CBCSBE010000006.1"/>
</dbReference>
<dbReference type="GO" id="GO:0003955">
    <property type="term" value="F:NAD(P)H dehydrogenase (quinone) activity"/>
    <property type="evidence" value="ECO:0007669"/>
    <property type="project" value="TreeGrafter"/>
</dbReference>
<dbReference type="PANTHER" id="PTHR42913">
    <property type="entry name" value="APOPTOSIS-INDUCING FACTOR 1"/>
    <property type="match status" value="1"/>
</dbReference>
<evidence type="ECO:0000313" key="7">
    <source>
        <dbReference type="EMBL" id="RNB74644.1"/>
    </source>
</evidence>
<evidence type="ECO:0000256" key="3">
    <source>
        <dbReference type="ARBA" id="ARBA00022630"/>
    </source>
</evidence>
<comment type="similarity">
    <text evidence="2">Belongs to the NADH dehydrogenase family.</text>
</comment>
<evidence type="ECO:0000256" key="4">
    <source>
        <dbReference type="ARBA" id="ARBA00022827"/>
    </source>
</evidence>
<gene>
    <name evidence="7" type="ORF">EDM52_10365</name>
</gene>
<name>A0A3M8CFX0_9BACL</name>
<proteinExistence type="inferred from homology"/>
<comment type="cofactor">
    <cofactor evidence="1">
        <name>FAD</name>
        <dbReference type="ChEBI" id="CHEBI:57692"/>
    </cofactor>
</comment>
<evidence type="ECO:0000313" key="8">
    <source>
        <dbReference type="Proteomes" id="UP000282028"/>
    </source>
</evidence>
<organism evidence="7 8">
    <name type="scientific">Brevibacillus invocatus</name>
    <dbReference type="NCBI Taxonomy" id="173959"/>
    <lineage>
        <taxon>Bacteria</taxon>
        <taxon>Bacillati</taxon>
        <taxon>Bacillota</taxon>
        <taxon>Bacilli</taxon>
        <taxon>Bacillales</taxon>
        <taxon>Paenibacillaceae</taxon>
        <taxon>Brevibacillus</taxon>
    </lineage>
</organism>
<dbReference type="AlphaFoldDB" id="A0A3M8CFX0"/>
<dbReference type="PRINTS" id="PR00368">
    <property type="entry name" value="FADPNR"/>
</dbReference>
<accession>A0A3M8CFX0</accession>
<sequence>MKRLVILGGGYGGLRIIERVLSPELPDDVVITLVDRMPFHGLKTEYYALAAGTQPESHLRVAFPNDPRLTVKYGEVSAVDMDEQLISFANGDSLSYDWLVIGLGCEDRYHDIPGAQEFTCSIQSMRSTRNTYTAINGLNPYGTVSVIGGGLSGVELAAELRESRPDLNIRIIDRGQSILSPFPKKLQEYASQWFIEHDVQLVSMASVTRIEPGVVYNHNEPVESDVIVWTAGIQANSILRNLPIEKDNIGRAKLNSYHQIPSHPNVYVVGDCASTEIAPSAQTAELQGDQIAMILKLDIKGEMFPTALPPLKHKGFLGSLGKKEGFASMGKVSLVGQMARVIKSGQLWMYKKHMG</sequence>
<evidence type="ECO:0000256" key="5">
    <source>
        <dbReference type="ARBA" id="ARBA00023002"/>
    </source>
</evidence>
<evidence type="ECO:0000256" key="1">
    <source>
        <dbReference type="ARBA" id="ARBA00001974"/>
    </source>
</evidence>
<dbReference type="SUPFAM" id="SSF51905">
    <property type="entry name" value="FAD/NAD(P)-binding domain"/>
    <property type="match status" value="1"/>
</dbReference>